<dbReference type="OrthoDB" id="20872at2759"/>
<dbReference type="PROSITE" id="PS50297">
    <property type="entry name" value="ANK_REP_REGION"/>
    <property type="match status" value="1"/>
</dbReference>
<accession>A0A9P4XUR5</accession>
<dbReference type="GeneID" id="63833139"/>
<evidence type="ECO:0000313" key="4">
    <source>
        <dbReference type="EMBL" id="KAF3761186.1"/>
    </source>
</evidence>
<evidence type="ECO:0000256" key="2">
    <source>
        <dbReference type="ARBA" id="ARBA00023043"/>
    </source>
</evidence>
<name>A0A9P4XUR5_CRYP1</name>
<dbReference type="InterPro" id="IPR002110">
    <property type="entry name" value="Ankyrin_rpt"/>
</dbReference>
<evidence type="ECO:0000256" key="1">
    <source>
        <dbReference type="ARBA" id="ARBA00022737"/>
    </source>
</evidence>
<feature type="repeat" description="ANK" evidence="3">
    <location>
        <begin position="14"/>
        <end position="46"/>
    </location>
</feature>
<evidence type="ECO:0000256" key="3">
    <source>
        <dbReference type="PROSITE-ProRule" id="PRU00023"/>
    </source>
</evidence>
<dbReference type="AlphaFoldDB" id="A0A9P4XUR5"/>
<gene>
    <name evidence="4" type="ORF">M406DRAFT_235109</name>
</gene>
<organism evidence="4 5">
    <name type="scientific">Cryphonectria parasitica (strain ATCC 38755 / EP155)</name>
    <dbReference type="NCBI Taxonomy" id="660469"/>
    <lineage>
        <taxon>Eukaryota</taxon>
        <taxon>Fungi</taxon>
        <taxon>Dikarya</taxon>
        <taxon>Ascomycota</taxon>
        <taxon>Pezizomycotina</taxon>
        <taxon>Sordariomycetes</taxon>
        <taxon>Sordariomycetidae</taxon>
        <taxon>Diaporthales</taxon>
        <taxon>Cryphonectriaceae</taxon>
        <taxon>Cryphonectria-Endothia species complex</taxon>
        <taxon>Cryphonectria</taxon>
    </lineage>
</organism>
<dbReference type="InterPro" id="IPR036770">
    <property type="entry name" value="Ankyrin_rpt-contain_sf"/>
</dbReference>
<protein>
    <submittedName>
        <fullName evidence="4">Ankyrin</fullName>
    </submittedName>
</protein>
<dbReference type="EMBL" id="MU032352">
    <property type="protein sequence ID" value="KAF3761186.1"/>
    <property type="molecule type" value="Genomic_DNA"/>
</dbReference>
<dbReference type="PANTHER" id="PTHR24201">
    <property type="entry name" value="ANK_REP_REGION DOMAIN-CONTAINING PROTEIN"/>
    <property type="match status" value="1"/>
</dbReference>
<feature type="non-terminal residue" evidence="4">
    <location>
        <position position="1"/>
    </location>
</feature>
<dbReference type="InterPro" id="IPR050776">
    <property type="entry name" value="Ank_Repeat/CDKN_Inhibitor"/>
</dbReference>
<keyword evidence="2 3" id="KW-0040">ANK repeat</keyword>
<feature type="non-terminal residue" evidence="4">
    <location>
        <position position="67"/>
    </location>
</feature>
<dbReference type="Proteomes" id="UP000803844">
    <property type="component" value="Unassembled WGS sequence"/>
</dbReference>
<reference evidence="4" key="1">
    <citation type="journal article" date="2020" name="Phytopathology">
        <title>Genome sequence of the chestnut blight fungus Cryphonectria parasitica EP155: A fundamental resource for an archetypical invasive plant pathogen.</title>
        <authorList>
            <person name="Crouch J.A."/>
            <person name="Dawe A."/>
            <person name="Aerts A."/>
            <person name="Barry K."/>
            <person name="Churchill A.C.L."/>
            <person name="Grimwood J."/>
            <person name="Hillman B."/>
            <person name="Milgroom M.G."/>
            <person name="Pangilinan J."/>
            <person name="Smith M."/>
            <person name="Salamov A."/>
            <person name="Schmutz J."/>
            <person name="Yadav J."/>
            <person name="Grigoriev I.V."/>
            <person name="Nuss D."/>
        </authorList>
    </citation>
    <scope>NUCLEOTIDE SEQUENCE</scope>
    <source>
        <strain evidence="4">EP155</strain>
    </source>
</reference>
<sequence length="67" mass="7599">LLDKGADLEAADEEKWRPLHFAAYQGRLSLARRLVDSGCELEPLSDEGKTPFYYALDGNHSEMIQFL</sequence>
<comment type="caution">
    <text evidence="4">The sequence shown here is derived from an EMBL/GenBank/DDBJ whole genome shotgun (WGS) entry which is preliminary data.</text>
</comment>
<keyword evidence="1" id="KW-0677">Repeat</keyword>
<proteinExistence type="predicted"/>
<dbReference type="PROSITE" id="PS50088">
    <property type="entry name" value="ANK_REPEAT"/>
    <property type="match status" value="2"/>
</dbReference>
<dbReference type="SUPFAM" id="SSF48403">
    <property type="entry name" value="Ankyrin repeat"/>
    <property type="match status" value="1"/>
</dbReference>
<dbReference type="RefSeq" id="XP_040772165.1">
    <property type="nucleotide sequence ID" value="XM_040916010.1"/>
</dbReference>
<feature type="repeat" description="ANK" evidence="3">
    <location>
        <begin position="47"/>
        <end position="67"/>
    </location>
</feature>
<dbReference type="Pfam" id="PF12796">
    <property type="entry name" value="Ank_2"/>
    <property type="match status" value="1"/>
</dbReference>
<dbReference type="Gene3D" id="1.25.40.20">
    <property type="entry name" value="Ankyrin repeat-containing domain"/>
    <property type="match status" value="1"/>
</dbReference>
<keyword evidence="5" id="KW-1185">Reference proteome</keyword>
<evidence type="ECO:0000313" key="5">
    <source>
        <dbReference type="Proteomes" id="UP000803844"/>
    </source>
</evidence>